<dbReference type="InterPro" id="IPR045063">
    <property type="entry name" value="Dynamin_N"/>
</dbReference>
<dbReference type="OrthoDB" id="466583at2"/>
<feature type="domain" description="Dynamin N-terminal" evidence="1">
    <location>
        <begin position="66"/>
        <end position="147"/>
    </location>
</feature>
<comment type="caution">
    <text evidence="2">The sequence shown here is derived from an EMBL/GenBank/DDBJ whole genome shotgun (WGS) entry which is preliminary data.</text>
</comment>
<dbReference type="Pfam" id="PF00350">
    <property type="entry name" value="Dynamin_N"/>
    <property type="match status" value="1"/>
</dbReference>
<proteinExistence type="predicted"/>
<reference evidence="2 3" key="1">
    <citation type="journal article" date="2015" name="Genome Announc.">
        <title>Draft Genome of the Euendolithic (true boring) Cyanobacterium Mastigocoleus testarum strain BC008.</title>
        <authorList>
            <person name="Guida B.S."/>
            <person name="Garcia-Pichel F."/>
        </authorList>
    </citation>
    <scope>NUCLEOTIDE SEQUENCE [LARGE SCALE GENOMIC DNA]</scope>
    <source>
        <strain evidence="2 3">BC008</strain>
    </source>
</reference>
<protein>
    <submittedName>
        <fullName evidence="2">Dynamin family protein</fullName>
    </submittedName>
</protein>
<organism evidence="2 3">
    <name type="scientific">Mastigocoleus testarum BC008</name>
    <dbReference type="NCBI Taxonomy" id="371196"/>
    <lineage>
        <taxon>Bacteria</taxon>
        <taxon>Bacillati</taxon>
        <taxon>Cyanobacteriota</taxon>
        <taxon>Cyanophyceae</taxon>
        <taxon>Nostocales</taxon>
        <taxon>Hapalosiphonaceae</taxon>
        <taxon>Mastigocoleus</taxon>
    </lineage>
</organism>
<evidence type="ECO:0000259" key="1">
    <source>
        <dbReference type="Pfam" id="PF00350"/>
    </source>
</evidence>
<keyword evidence="3" id="KW-1185">Reference proteome</keyword>
<name>A0A0V7ZWM7_9CYAN</name>
<dbReference type="Gene3D" id="3.40.50.300">
    <property type="entry name" value="P-loop containing nucleotide triphosphate hydrolases"/>
    <property type="match status" value="1"/>
</dbReference>
<evidence type="ECO:0000313" key="3">
    <source>
        <dbReference type="Proteomes" id="UP000053372"/>
    </source>
</evidence>
<dbReference type="SUPFAM" id="SSF52540">
    <property type="entry name" value="P-loop containing nucleoside triphosphate hydrolases"/>
    <property type="match status" value="1"/>
</dbReference>
<dbReference type="Proteomes" id="UP000053372">
    <property type="component" value="Unassembled WGS sequence"/>
</dbReference>
<dbReference type="AlphaFoldDB" id="A0A0V7ZWM7"/>
<dbReference type="RefSeq" id="WP_058183399.1">
    <property type="nucleotide sequence ID" value="NZ_LMTZ01000037.1"/>
</dbReference>
<accession>A0A0V7ZWM7</accession>
<evidence type="ECO:0000313" key="2">
    <source>
        <dbReference type="EMBL" id="KST69020.1"/>
    </source>
</evidence>
<dbReference type="EMBL" id="LMTZ01000037">
    <property type="protein sequence ID" value="KST69020.1"/>
    <property type="molecule type" value="Genomic_DNA"/>
</dbReference>
<dbReference type="InterPro" id="IPR027417">
    <property type="entry name" value="P-loop_NTPase"/>
</dbReference>
<gene>
    <name evidence="2" type="ORF">BC008_02845</name>
</gene>
<sequence length="869" mass="99051">MKSDTAVEQLSRYKDYGESILQSLELLSQNPPPEEVWFPNSFQETVGRLRSYAQKTVELASSPVKIGIMGEFSSGKTLLIGSLIGYADALPVSETPTTGNVTAIHLVAQPNLQTTKVGKFTVEYLSHMGVNECLRFMLKETEQRAKASNVSVYQLDILQNLQPTDTVDTEGILRWCEEVWQETQSLELRSLLRELVVFIRTYTAYGSQICGRIYQIDYETARKGLKLVEPPMNILELEFKDLPKVQEDWENYTTPSSKDLNNSFSLIRRIDVTVQVSQEIWDLSSLQGANEFVLLDFPGLGAADSGVRDAFLSLRELAEVQTILLLLNGRYPGGGTAAKIRSMLEKDKGQDLKDRIIVGVGRFNQLPVTSSDERLIDELLEELLLSEETVLEDLKILQLIIASASNLTTEKKNIVLLSQIYGLKELAEISRLIQVGSPEFLPELDILNKPQELEWRQKWQQLSEMLPPTSILKKQLSDYVEDGGIGRLRSLLKEHVALHGMKQLVADTQRSAQIIRQEQDNLANILEEIPAYIPVVENPAFLELREAIENLVSTYREFQDDLDKQPILKNRYGVTVSDVVKDELTHKIFFDWSEWTLLLDSTKNGTISLTSTESFFGDEEVEDFLPTRSDDFYPAFVQSLEEMQIFAHEHTTEAVKDLFHKLAIEVEQDKNNIFEIVVPEMEQHIQQNFGKNQVRLFRNLMRAIDPVRKWQNLVIQHSGLGGNSNGKNRSIDAENLFPLARQDNKHIQGQIFDWSPEKKYPVPPRPFNHQIAVLRLRNEITASAGLHLTQYVSELTKEVKSTFYRALKEILDSLQQLLKSRNEPLLRYIASAEQRIAAPTPPWLETLSQIPRISFPEEGVRRQETGDRR</sequence>